<dbReference type="PANTHER" id="PTHR34970">
    <property type="entry name" value="ABC TRANSPORTER A FAMILY PROTEIN"/>
    <property type="match status" value="1"/>
</dbReference>
<organism evidence="1 2">
    <name type="scientific">Castilleja foliolosa</name>
    <dbReference type="NCBI Taxonomy" id="1961234"/>
    <lineage>
        <taxon>Eukaryota</taxon>
        <taxon>Viridiplantae</taxon>
        <taxon>Streptophyta</taxon>
        <taxon>Embryophyta</taxon>
        <taxon>Tracheophyta</taxon>
        <taxon>Spermatophyta</taxon>
        <taxon>Magnoliopsida</taxon>
        <taxon>eudicotyledons</taxon>
        <taxon>Gunneridae</taxon>
        <taxon>Pentapetalae</taxon>
        <taxon>asterids</taxon>
        <taxon>lamiids</taxon>
        <taxon>Lamiales</taxon>
        <taxon>Orobanchaceae</taxon>
        <taxon>Pedicularideae</taxon>
        <taxon>Castillejinae</taxon>
        <taxon>Castilleja</taxon>
    </lineage>
</organism>
<dbReference type="Proteomes" id="UP001632038">
    <property type="component" value="Unassembled WGS sequence"/>
</dbReference>
<keyword evidence="2" id="KW-1185">Reference proteome</keyword>
<evidence type="ECO:0000313" key="2">
    <source>
        <dbReference type="Proteomes" id="UP001632038"/>
    </source>
</evidence>
<dbReference type="PANTHER" id="PTHR34970:SF5">
    <property type="entry name" value="PROTEIN, PUTATIVE-RELATED"/>
    <property type="match status" value="1"/>
</dbReference>
<name>A0ABD3DH16_9LAMI</name>
<dbReference type="EMBL" id="JAVIJP010000016">
    <property type="protein sequence ID" value="KAL3641608.1"/>
    <property type="molecule type" value="Genomic_DNA"/>
</dbReference>
<proteinExistence type="predicted"/>
<dbReference type="AlphaFoldDB" id="A0ABD3DH16"/>
<protein>
    <submittedName>
        <fullName evidence="1">Uncharacterized protein</fullName>
    </submittedName>
</protein>
<gene>
    <name evidence="1" type="ORF">CASFOL_012423</name>
</gene>
<sequence length="73" mass="8153">MIRTRLLWFTLGVASTSGAIAQFIFRDLMVERNSLSSQLTEKFNSLDARVSNLESVIPNKPTSPQTLDEAHDS</sequence>
<reference evidence="2" key="1">
    <citation type="journal article" date="2024" name="IScience">
        <title>Strigolactones Initiate the Formation of Haustorium-like Structures in Castilleja.</title>
        <authorList>
            <person name="Buerger M."/>
            <person name="Peterson D."/>
            <person name="Chory J."/>
        </authorList>
    </citation>
    <scope>NUCLEOTIDE SEQUENCE [LARGE SCALE GENOMIC DNA]</scope>
</reference>
<accession>A0ABD3DH16</accession>
<evidence type="ECO:0000313" key="1">
    <source>
        <dbReference type="EMBL" id="KAL3641608.1"/>
    </source>
</evidence>
<comment type="caution">
    <text evidence="1">The sequence shown here is derived from an EMBL/GenBank/DDBJ whole genome shotgun (WGS) entry which is preliminary data.</text>
</comment>